<reference evidence="5" key="1">
    <citation type="submission" date="2024-06" db="EMBL/GenBank/DDBJ databases">
        <authorList>
            <person name="Ryan C."/>
        </authorList>
    </citation>
    <scope>NUCLEOTIDE SEQUENCE [LARGE SCALE GENOMIC DNA]</scope>
</reference>
<evidence type="ECO:0000259" key="1">
    <source>
        <dbReference type="Pfam" id="PF08387"/>
    </source>
</evidence>
<dbReference type="InterPro" id="IPR032675">
    <property type="entry name" value="LRR_dom_sf"/>
</dbReference>
<proteinExistence type="predicted"/>
<dbReference type="InterPro" id="IPR006566">
    <property type="entry name" value="FBD"/>
</dbReference>
<feature type="domain" description="F-box/LRR-repeat protein 15/At3g58940/PEG3-like LRR" evidence="3">
    <location>
        <begin position="205"/>
        <end position="408"/>
    </location>
</feature>
<accession>A0ABC8YVQ5</accession>
<organism evidence="4 5">
    <name type="scientific">Urochloa decumbens</name>
    <dbReference type="NCBI Taxonomy" id="240449"/>
    <lineage>
        <taxon>Eukaryota</taxon>
        <taxon>Viridiplantae</taxon>
        <taxon>Streptophyta</taxon>
        <taxon>Embryophyta</taxon>
        <taxon>Tracheophyta</taxon>
        <taxon>Spermatophyta</taxon>
        <taxon>Magnoliopsida</taxon>
        <taxon>Liliopsida</taxon>
        <taxon>Poales</taxon>
        <taxon>Poaceae</taxon>
        <taxon>PACMAD clade</taxon>
        <taxon>Panicoideae</taxon>
        <taxon>Panicodae</taxon>
        <taxon>Paniceae</taxon>
        <taxon>Melinidinae</taxon>
        <taxon>Urochloa</taxon>
    </lineage>
</organism>
<gene>
    <name evidence="4" type="ORF">URODEC1_LOCUS38536</name>
</gene>
<dbReference type="Pfam" id="PF24758">
    <property type="entry name" value="LRR_At5g56370"/>
    <property type="match status" value="1"/>
</dbReference>
<dbReference type="Gene3D" id="3.80.10.10">
    <property type="entry name" value="Ribonuclease Inhibitor"/>
    <property type="match status" value="2"/>
</dbReference>
<dbReference type="InterPro" id="IPR055302">
    <property type="entry name" value="F-box_dom-containing"/>
</dbReference>
<evidence type="ECO:0000313" key="5">
    <source>
        <dbReference type="Proteomes" id="UP001497457"/>
    </source>
</evidence>
<dbReference type="InterPro" id="IPR036047">
    <property type="entry name" value="F-box-like_dom_sf"/>
</dbReference>
<dbReference type="SUPFAM" id="SSF81383">
    <property type="entry name" value="F-box domain"/>
    <property type="match status" value="1"/>
</dbReference>
<evidence type="ECO:0000313" key="4">
    <source>
        <dbReference type="EMBL" id="CAL4950703.1"/>
    </source>
</evidence>
<dbReference type="Proteomes" id="UP001497457">
    <property type="component" value="Chromosome 17b"/>
</dbReference>
<protein>
    <recommendedName>
        <fullName evidence="6">FBD domain-containing protein</fullName>
    </recommendedName>
</protein>
<evidence type="ECO:0000259" key="3">
    <source>
        <dbReference type="Pfam" id="PF24758"/>
    </source>
</evidence>
<feature type="domain" description="At1g61320/AtMIF1 LRR" evidence="2">
    <location>
        <begin position="83"/>
        <end position="203"/>
    </location>
</feature>
<dbReference type="PANTHER" id="PTHR32141">
    <property type="match status" value="1"/>
</dbReference>
<evidence type="ECO:0000259" key="2">
    <source>
        <dbReference type="Pfam" id="PF23622"/>
    </source>
</evidence>
<feature type="domain" description="FBD" evidence="1">
    <location>
        <begin position="427"/>
        <end position="467"/>
    </location>
</feature>
<sequence length="542" mass="61760">MMRLQQSGREELPLRGGRREARGPDLISFLPDAVLCSVISLLPIKEGARTQILSSRWRPLWRSAPLNLDTCGRSISKAVLSRILSGHRGGARCFNVSYSVLGGDSATLDGWLRSAALDNLQELDFWFSSSASPRPLVPHSTLRFSSTLRAAKFNYCKFPDDTAHQIHFPNLQQLQLCSATISEDSLHAMLAGCPVLDRFELTYGHEGPPRPLMPPAALSFSSTLCVAKFVRCRFPNTAACQVHFPSLQHLELEMVTIRECSLHAMLSSCPALNSLILNYTYGFNQLIINSPKLKRVEMYFGRSDTEIRLDELIVVNAPCLEILHHRGPYEDSMEITIISARKLKVLGRITESIFRLELCTTVFNGLHDVRVATVMRSVKVLSLRLDYLNLDVITNFMKCFPCMEKLYIKTYLMDDENFQLHDYKDHLECLDLHLKKLRISYYHGTRSHVEFAKFFVLNARVLESMVLDVEHTKKGDDWWFENQRRQLKLGKRASIVLKLFLLQIIVSITLRTFTSFQIHVNWDVEAGLSCVVLYPNSELCCL</sequence>
<keyword evidence="5" id="KW-1185">Reference proteome</keyword>
<dbReference type="AlphaFoldDB" id="A0ABC8YVQ5"/>
<evidence type="ECO:0008006" key="6">
    <source>
        <dbReference type="Google" id="ProtNLM"/>
    </source>
</evidence>
<dbReference type="CDD" id="cd22160">
    <property type="entry name" value="F-box_AtFBL13-like"/>
    <property type="match status" value="1"/>
</dbReference>
<dbReference type="PANTHER" id="PTHR32141:SF160">
    <property type="entry name" value="F-BOX DOMAIN-CONTAINING PROTEIN"/>
    <property type="match status" value="1"/>
</dbReference>
<dbReference type="InterPro" id="IPR053781">
    <property type="entry name" value="F-box_AtFBL13-like"/>
</dbReference>
<dbReference type="SUPFAM" id="SSF52047">
    <property type="entry name" value="RNI-like"/>
    <property type="match status" value="1"/>
</dbReference>
<dbReference type="Pfam" id="PF23622">
    <property type="entry name" value="LRR_At1g61320_AtMIF1"/>
    <property type="match status" value="1"/>
</dbReference>
<reference evidence="4 5" key="2">
    <citation type="submission" date="2024-10" db="EMBL/GenBank/DDBJ databases">
        <authorList>
            <person name="Ryan C."/>
        </authorList>
    </citation>
    <scope>NUCLEOTIDE SEQUENCE [LARGE SCALE GENOMIC DNA]</scope>
</reference>
<dbReference type="EMBL" id="OZ075127">
    <property type="protein sequence ID" value="CAL4950703.1"/>
    <property type="molecule type" value="Genomic_DNA"/>
</dbReference>
<name>A0ABC8YVQ5_9POAL</name>
<dbReference type="Pfam" id="PF08387">
    <property type="entry name" value="FBD"/>
    <property type="match status" value="1"/>
</dbReference>
<dbReference type="InterPro" id="IPR055411">
    <property type="entry name" value="LRR_FXL15/At3g58940/PEG3-like"/>
</dbReference>
<dbReference type="InterPro" id="IPR055357">
    <property type="entry name" value="LRR_At1g61320_AtMIF1"/>
</dbReference>